<keyword evidence="5" id="KW-0479">Metal-binding</keyword>
<evidence type="ECO:0000313" key="8">
    <source>
        <dbReference type="Proteomes" id="UP001461341"/>
    </source>
</evidence>
<dbReference type="EMBL" id="CP121689">
    <property type="protein sequence ID" value="WZL76717.1"/>
    <property type="molecule type" value="Genomic_DNA"/>
</dbReference>
<name>A0ABZ2YD26_9BACT</name>
<evidence type="ECO:0000313" key="7">
    <source>
        <dbReference type="EMBL" id="WZL76717.1"/>
    </source>
</evidence>
<dbReference type="NCBIfam" id="TIGR01351">
    <property type="entry name" value="adk"/>
    <property type="match status" value="1"/>
</dbReference>
<feature type="domain" description="Guanylate kinase-like" evidence="6">
    <location>
        <begin position="1"/>
        <end position="213"/>
    </location>
</feature>
<keyword evidence="8" id="KW-1185">Reference proteome</keyword>
<dbReference type="Gene3D" id="3.40.50.300">
    <property type="entry name" value="P-loop containing nucleotide triphosphate hydrolases"/>
    <property type="match status" value="1"/>
</dbReference>
<dbReference type="Pfam" id="PF05191">
    <property type="entry name" value="ADK_lid"/>
    <property type="match status" value="1"/>
</dbReference>
<dbReference type="CDD" id="cd01428">
    <property type="entry name" value="ADK"/>
    <property type="match status" value="1"/>
</dbReference>
<evidence type="ECO:0000256" key="1">
    <source>
        <dbReference type="ARBA" id="ARBA00022679"/>
    </source>
</evidence>
<evidence type="ECO:0000256" key="5">
    <source>
        <dbReference type="HAMAP-Rule" id="MF_00235"/>
    </source>
</evidence>
<dbReference type="PROSITE" id="PS00113">
    <property type="entry name" value="ADENYLATE_KINASE"/>
    <property type="match status" value="1"/>
</dbReference>
<dbReference type="Pfam" id="PF00406">
    <property type="entry name" value="ADK"/>
    <property type="match status" value="1"/>
</dbReference>
<proteinExistence type="inferred from homology"/>
<dbReference type="EC" id="2.7.4.3" evidence="5"/>
<accession>A0ABZ2YD26</accession>
<feature type="region of interest" description="NMP" evidence="5">
    <location>
        <begin position="30"/>
        <end position="59"/>
    </location>
</feature>
<feature type="binding site" evidence="5">
    <location>
        <position position="153"/>
    </location>
    <ligand>
        <name>Zn(2+)</name>
        <dbReference type="ChEBI" id="CHEBI:29105"/>
        <note>structural</note>
    </ligand>
</feature>
<keyword evidence="1 5" id="KW-0808">Transferase</keyword>
<comment type="subcellular location">
    <subcellularLocation>
        <location evidence="5">Cytoplasm</location>
    </subcellularLocation>
</comment>
<evidence type="ECO:0000256" key="2">
    <source>
        <dbReference type="ARBA" id="ARBA00022727"/>
    </source>
</evidence>
<feature type="binding site" evidence="5">
    <location>
        <position position="171"/>
    </location>
    <ligand>
        <name>AMP</name>
        <dbReference type="ChEBI" id="CHEBI:456215"/>
    </ligand>
</feature>
<comment type="pathway">
    <text evidence="5">Purine metabolism; AMP biosynthesis via salvage pathway; AMP from ADP: step 1/1.</text>
</comment>
<dbReference type="InterPro" id="IPR006259">
    <property type="entry name" value="Adenyl_kin_sub"/>
</dbReference>
<protein>
    <recommendedName>
        <fullName evidence="5">Adenylate kinase</fullName>
        <shortName evidence="5">AK</shortName>
        <ecNumber evidence="5">2.7.4.3</ecNumber>
    </recommendedName>
    <alternativeName>
        <fullName evidence="5">ATP-AMP transphosphorylase</fullName>
    </alternativeName>
    <alternativeName>
        <fullName evidence="5">ATP:AMP phosphotransferase</fullName>
    </alternativeName>
    <alternativeName>
        <fullName evidence="5">Adenylate monophosphate kinase</fullName>
    </alternativeName>
</protein>
<comment type="domain">
    <text evidence="5">Consists of three domains, a large central CORE domain and two small peripheral domains, NMPbind and LID, which undergo movements during catalysis. The LID domain closes over the site of phosphoryl transfer upon ATP binding. Assembling and dissambling the active center during each catalytic cycle provides an effective means to prevent ATP hydrolysis. Some bacteria have evolved a zinc-coordinating structure that stabilizes the LID domain.</text>
</comment>
<feature type="binding site" evidence="5">
    <location>
        <position position="36"/>
    </location>
    <ligand>
        <name>AMP</name>
        <dbReference type="ChEBI" id="CHEBI:456215"/>
    </ligand>
</feature>
<dbReference type="InterPro" id="IPR008144">
    <property type="entry name" value="Guanylate_kin-like_dom"/>
</dbReference>
<dbReference type="Proteomes" id="UP001461341">
    <property type="component" value="Chromosome"/>
</dbReference>
<dbReference type="GO" id="GO:0004017">
    <property type="term" value="F:AMP kinase activity"/>
    <property type="evidence" value="ECO:0007669"/>
    <property type="project" value="UniProtKB-EC"/>
</dbReference>
<dbReference type="NCBIfam" id="NF011100">
    <property type="entry name" value="PRK14527.1"/>
    <property type="match status" value="1"/>
</dbReference>
<feature type="binding site" evidence="5">
    <location>
        <position position="130"/>
    </location>
    <ligand>
        <name>Zn(2+)</name>
        <dbReference type="ChEBI" id="CHEBI:29105"/>
        <note>structural</note>
    </ligand>
</feature>
<keyword evidence="2 5" id="KW-0545">Nucleotide biosynthesis</keyword>
<keyword evidence="4 5" id="KW-0418">Kinase</keyword>
<feature type="region of interest" description="LID" evidence="5">
    <location>
        <begin position="126"/>
        <end position="163"/>
    </location>
</feature>
<comment type="catalytic activity">
    <reaction evidence="5">
        <text>AMP + ATP = 2 ADP</text>
        <dbReference type="Rhea" id="RHEA:12973"/>
        <dbReference type="ChEBI" id="CHEBI:30616"/>
        <dbReference type="ChEBI" id="CHEBI:456215"/>
        <dbReference type="ChEBI" id="CHEBI:456216"/>
        <dbReference type="EC" id="2.7.4.3"/>
    </reaction>
</comment>
<comment type="similarity">
    <text evidence="5">Belongs to the adenylate kinase family.</text>
</comment>
<feature type="binding site" evidence="5">
    <location>
        <position position="31"/>
    </location>
    <ligand>
        <name>AMP</name>
        <dbReference type="ChEBI" id="CHEBI:456215"/>
    </ligand>
</feature>
<dbReference type="SUPFAM" id="SSF52540">
    <property type="entry name" value="P-loop containing nucleoside triphosphate hydrolases"/>
    <property type="match status" value="1"/>
</dbReference>
<reference evidence="7 8" key="1">
    <citation type="submission" date="2023-03" db="EMBL/GenBank/DDBJ databases">
        <title>Novel Species.</title>
        <authorList>
            <person name="Ma S."/>
        </authorList>
    </citation>
    <scope>NUCLEOTIDE SEQUENCE [LARGE SCALE GENOMIC DNA]</scope>
    <source>
        <strain evidence="7 8">B11</strain>
    </source>
</reference>
<comment type="function">
    <text evidence="5">Catalyzes the reversible transfer of the terminal phosphate group between ATP and AMP. Plays an important role in cellular energy homeostasis and in adenine nucleotide metabolism.</text>
</comment>
<dbReference type="InterPro" id="IPR027417">
    <property type="entry name" value="P-loop_NTPase"/>
</dbReference>
<dbReference type="HAMAP" id="MF_00235">
    <property type="entry name" value="Adenylate_kinase_Adk"/>
    <property type="match status" value="1"/>
</dbReference>
<feature type="binding site" evidence="5">
    <location>
        <position position="133"/>
    </location>
    <ligand>
        <name>Zn(2+)</name>
        <dbReference type="ChEBI" id="CHEBI:29105"/>
        <note>structural</note>
    </ligand>
</feature>
<feature type="binding site" evidence="5">
    <location>
        <position position="199"/>
    </location>
    <ligand>
        <name>ATP</name>
        <dbReference type="ChEBI" id="CHEBI:30616"/>
    </ligand>
</feature>
<evidence type="ECO:0000259" key="6">
    <source>
        <dbReference type="PROSITE" id="PS50052"/>
    </source>
</evidence>
<organism evidence="7 8">
    <name type="scientific">Thermatribacter velox</name>
    <dbReference type="NCBI Taxonomy" id="3039681"/>
    <lineage>
        <taxon>Bacteria</taxon>
        <taxon>Pseudomonadati</taxon>
        <taxon>Atribacterota</taxon>
        <taxon>Atribacteria</taxon>
        <taxon>Atribacterales</taxon>
        <taxon>Thermatribacteraceae</taxon>
        <taxon>Thermatribacter</taxon>
    </lineage>
</organism>
<dbReference type="InterPro" id="IPR007862">
    <property type="entry name" value="Adenylate_kinase_lid-dom"/>
</dbReference>
<keyword evidence="3 5" id="KW-0547">Nucleotide-binding</keyword>
<keyword evidence="5" id="KW-0963">Cytoplasm</keyword>
<dbReference type="NCBIfam" id="NF001380">
    <property type="entry name" value="PRK00279.1-2"/>
    <property type="match status" value="1"/>
</dbReference>
<feature type="binding site" evidence="5">
    <location>
        <begin position="57"/>
        <end position="59"/>
    </location>
    <ligand>
        <name>AMP</name>
        <dbReference type="ChEBI" id="CHEBI:456215"/>
    </ligand>
</feature>
<feature type="binding site" evidence="5">
    <location>
        <begin position="10"/>
        <end position="15"/>
    </location>
    <ligand>
        <name>ATP</name>
        <dbReference type="ChEBI" id="CHEBI:30616"/>
    </ligand>
</feature>
<dbReference type="PANTHER" id="PTHR23359">
    <property type="entry name" value="NUCLEOTIDE KINASE"/>
    <property type="match status" value="1"/>
</dbReference>
<dbReference type="NCBIfam" id="NF001381">
    <property type="entry name" value="PRK00279.1-3"/>
    <property type="match status" value="1"/>
</dbReference>
<feature type="binding site" evidence="5">
    <location>
        <begin position="85"/>
        <end position="88"/>
    </location>
    <ligand>
        <name>AMP</name>
        <dbReference type="ChEBI" id="CHEBI:456215"/>
    </ligand>
</feature>
<evidence type="ECO:0000256" key="4">
    <source>
        <dbReference type="ARBA" id="ARBA00022777"/>
    </source>
</evidence>
<feature type="binding site" evidence="5">
    <location>
        <position position="127"/>
    </location>
    <ligand>
        <name>ATP</name>
        <dbReference type="ChEBI" id="CHEBI:30616"/>
    </ligand>
</feature>
<keyword evidence="5" id="KW-0067">ATP-binding</keyword>
<dbReference type="PROSITE" id="PS50052">
    <property type="entry name" value="GUANYLATE_KINASE_2"/>
    <property type="match status" value="1"/>
</dbReference>
<dbReference type="RefSeq" id="WP_369018881.1">
    <property type="nucleotide sequence ID" value="NZ_CP121689.1"/>
</dbReference>
<comment type="caution">
    <text evidence="5">Lacks conserved residue(s) required for the propagation of feature annotation.</text>
</comment>
<dbReference type="PRINTS" id="PR00094">
    <property type="entry name" value="ADENYLTKNASE"/>
</dbReference>
<feature type="binding site" evidence="5">
    <location>
        <position position="150"/>
    </location>
    <ligand>
        <name>Zn(2+)</name>
        <dbReference type="ChEBI" id="CHEBI:29105"/>
        <note>structural</note>
    </ligand>
</feature>
<dbReference type="InterPro" id="IPR000850">
    <property type="entry name" value="Adenylat/UMP-CMP_kin"/>
</dbReference>
<feature type="binding site" evidence="5">
    <location>
        <position position="160"/>
    </location>
    <ligand>
        <name>AMP</name>
        <dbReference type="ChEBI" id="CHEBI:456215"/>
    </ligand>
</feature>
<keyword evidence="5" id="KW-0862">Zinc</keyword>
<feature type="binding site" evidence="5">
    <location>
        <position position="92"/>
    </location>
    <ligand>
        <name>AMP</name>
        <dbReference type="ChEBI" id="CHEBI:456215"/>
    </ligand>
</feature>
<comment type="subunit">
    <text evidence="5">Monomer.</text>
</comment>
<sequence length="219" mass="24780">MRIVFLGPPGAGKGTQAKMVERDFGLVHIATGDIIREAIKNQTDWGKKAEEYVKAGLLVPDEVVIGIMEEKLLQDEVKRGFILDGFPRTLAQAKALDKILEKASSPLDIVIYFNVDPQEVIRRLSARRICEKCQTPYNLISKPPKRDQVCDVCGGRLIQRPDDKEEVIAQRLKTYEEQTQPLIDFYRSKGILKEVVSRGGIEAVYQSVKSLLEEIRQKQ</sequence>
<evidence type="ECO:0000256" key="3">
    <source>
        <dbReference type="ARBA" id="ARBA00022741"/>
    </source>
</evidence>
<gene>
    <name evidence="5" type="primary">adk</name>
    <name evidence="7" type="ORF">QBE54_02990</name>
</gene>
<dbReference type="InterPro" id="IPR033690">
    <property type="entry name" value="Adenylat_kinase_CS"/>
</dbReference>